<dbReference type="InterPro" id="IPR052184">
    <property type="entry name" value="SDR_enzymes"/>
</dbReference>
<dbReference type="PRINTS" id="PR00080">
    <property type="entry name" value="SDRFAMILY"/>
</dbReference>
<accession>A0A0A0EJH3</accession>
<comment type="caution">
    <text evidence="2">The sequence shown here is derived from an EMBL/GenBank/DDBJ whole genome shotgun (WGS) entry which is preliminary data.</text>
</comment>
<sequence>MKNVLITGANRGIGLALTRRFTARGDRVIAVCRQTSEALDATGAQVEAGVDVTDDAALAKLAQRLGDTRIDVLVLNAGIMTREVLGEIGSTGWDDMRRQFEVNALGPLRVAQALLGHLGEGAKIGIVTSRMGSVADNGSGGRYGYRASKSAVNAIGKSLAVDLAPRGIAVFLLHPGFVATDMVGGTGEVSPEHAAGQLVERLDTLGLAQTGTFWHANGSELPW</sequence>
<dbReference type="PANTHER" id="PTHR45458:SF1">
    <property type="entry name" value="SHORT CHAIN DEHYDROGENASE"/>
    <property type="match status" value="1"/>
</dbReference>
<gene>
    <name evidence="2" type="ORF">N792_12150</name>
</gene>
<dbReference type="EMBL" id="AVPS01000008">
    <property type="protein sequence ID" value="KGM51136.1"/>
    <property type="molecule type" value="Genomic_DNA"/>
</dbReference>
<dbReference type="InterPro" id="IPR036291">
    <property type="entry name" value="NAD(P)-bd_dom_sf"/>
</dbReference>
<dbReference type="InterPro" id="IPR002347">
    <property type="entry name" value="SDR_fam"/>
</dbReference>
<dbReference type="SUPFAM" id="SSF51735">
    <property type="entry name" value="NAD(P)-binding Rossmann-fold domains"/>
    <property type="match status" value="1"/>
</dbReference>
<organism evidence="2 3">
    <name type="scientific">Lysobacter concretionis Ko07 = DSM 16239</name>
    <dbReference type="NCBI Taxonomy" id="1122185"/>
    <lineage>
        <taxon>Bacteria</taxon>
        <taxon>Pseudomonadati</taxon>
        <taxon>Pseudomonadota</taxon>
        <taxon>Gammaproteobacteria</taxon>
        <taxon>Lysobacterales</taxon>
        <taxon>Lysobacteraceae</taxon>
        <taxon>Novilysobacter</taxon>
    </lineage>
</organism>
<dbReference type="RefSeq" id="WP_036195160.1">
    <property type="nucleotide sequence ID" value="NZ_AVPS01000008.1"/>
</dbReference>
<evidence type="ECO:0000256" key="1">
    <source>
        <dbReference type="RuleBase" id="RU000363"/>
    </source>
</evidence>
<keyword evidence="3" id="KW-1185">Reference proteome</keyword>
<proteinExistence type="inferred from homology"/>
<protein>
    <submittedName>
        <fullName evidence="2">Short-chain dehydrogenase</fullName>
    </submittedName>
</protein>
<name>A0A0A0EJH3_9GAMM</name>
<dbReference type="Pfam" id="PF00106">
    <property type="entry name" value="adh_short"/>
    <property type="match status" value="1"/>
</dbReference>
<dbReference type="AlphaFoldDB" id="A0A0A0EJH3"/>
<comment type="similarity">
    <text evidence="1">Belongs to the short-chain dehydrogenases/reductases (SDR) family.</text>
</comment>
<dbReference type="Proteomes" id="UP000030017">
    <property type="component" value="Unassembled WGS sequence"/>
</dbReference>
<dbReference type="Gene3D" id="3.40.50.720">
    <property type="entry name" value="NAD(P)-binding Rossmann-like Domain"/>
    <property type="match status" value="1"/>
</dbReference>
<dbReference type="OrthoDB" id="5786478at2"/>
<dbReference type="eggNOG" id="COG1028">
    <property type="taxonomic scope" value="Bacteria"/>
</dbReference>
<dbReference type="PANTHER" id="PTHR45458">
    <property type="entry name" value="SHORT-CHAIN DEHYDROGENASE/REDUCTASE SDR"/>
    <property type="match status" value="1"/>
</dbReference>
<dbReference type="GO" id="GO:0016616">
    <property type="term" value="F:oxidoreductase activity, acting on the CH-OH group of donors, NAD or NADP as acceptor"/>
    <property type="evidence" value="ECO:0007669"/>
    <property type="project" value="TreeGrafter"/>
</dbReference>
<dbReference type="CDD" id="cd05325">
    <property type="entry name" value="carb_red_sniffer_like_SDR_c"/>
    <property type="match status" value="1"/>
</dbReference>
<reference evidence="2 3" key="1">
    <citation type="submission" date="2013-08" db="EMBL/GenBank/DDBJ databases">
        <title>Genome sequencing of Lysobacter.</title>
        <authorList>
            <person name="Zhang S."/>
            <person name="Wang G."/>
        </authorList>
    </citation>
    <scope>NUCLEOTIDE SEQUENCE [LARGE SCALE GENOMIC DNA]</scope>
    <source>
        <strain evidence="2 3">Ko07</strain>
    </source>
</reference>
<evidence type="ECO:0000313" key="3">
    <source>
        <dbReference type="Proteomes" id="UP000030017"/>
    </source>
</evidence>
<dbReference type="PRINTS" id="PR00081">
    <property type="entry name" value="GDHRDH"/>
</dbReference>
<evidence type="ECO:0000313" key="2">
    <source>
        <dbReference type="EMBL" id="KGM51136.1"/>
    </source>
</evidence>